<proteinExistence type="predicted"/>
<dbReference type="EMBL" id="PFBM01000018">
    <property type="protein sequence ID" value="PIR82317.1"/>
    <property type="molecule type" value="Genomic_DNA"/>
</dbReference>
<evidence type="ECO:0000313" key="1">
    <source>
        <dbReference type="EMBL" id="PIR82317.1"/>
    </source>
</evidence>
<dbReference type="Proteomes" id="UP000231379">
    <property type="component" value="Unassembled WGS sequence"/>
</dbReference>
<name>A0A2H0U7B8_9BACT</name>
<accession>A0A2H0U7B8</accession>
<protein>
    <submittedName>
        <fullName evidence="1">Uncharacterized protein</fullName>
    </submittedName>
</protein>
<evidence type="ECO:0000313" key="2">
    <source>
        <dbReference type="Proteomes" id="UP000231379"/>
    </source>
</evidence>
<reference evidence="2" key="1">
    <citation type="submission" date="2017-09" db="EMBL/GenBank/DDBJ databases">
        <title>Depth-based differentiation of microbial function through sediment-hosted aquifers and enrichment of novel symbionts in the deep terrestrial subsurface.</title>
        <authorList>
            <person name="Probst A.J."/>
            <person name="Ladd B."/>
            <person name="Jarett J.K."/>
            <person name="Geller-Mcgrath D.E."/>
            <person name="Sieber C.M.K."/>
            <person name="Emerson J.B."/>
            <person name="Anantharaman K."/>
            <person name="Thomas B.C."/>
            <person name="Malmstrom R."/>
            <person name="Stieglmeier M."/>
            <person name="Klingl A."/>
            <person name="Woyke T."/>
            <person name="Ryan C.M."/>
            <person name="Banfield J.F."/>
        </authorList>
    </citation>
    <scope>NUCLEOTIDE SEQUENCE [LARGE SCALE GENOMIC DNA]</scope>
</reference>
<comment type="caution">
    <text evidence="1">The sequence shown here is derived from an EMBL/GenBank/DDBJ whole genome shotgun (WGS) entry which is preliminary data.</text>
</comment>
<organism evidence="1 2">
    <name type="scientific">Candidatus Kaiserbacteria bacterium CG10_big_fil_rev_8_21_14_0_10_59_10</name>
    <dbReference type="NCBI Taxonomy" id="1974612"/>
    <lineage>
        <taxon>Bacteria</taxon>
        <taxon>Candidatus Kaiseribacteriota</taxon>
    </lineage>
</organism>
<gene>
    <name evidence="1" type="ORF">COU20_03075</name>
</gene>
<dbReference type="AlphaFoldDB" id="A0A2H0U7B8"/>
<sequence length="77" mass="8686">MHALLLAQEAEIAMGVLSETMHVRTQHNEKEVFPITFVVGCIAQGPLCLLWQDGWCPESKEEMLHDTLNLVLSRTPQ</sequence>